<dbReference type="EMBL" id="JANHOG010002452">
    <property type="protein sequence ID" value="KAJ3523279.1"/>
    <property type="molecule type" value="Genomic_DNA"/>
</dbReference>
<evidence type="ECO:0000313" key="1">
    <source>
        <dbReference type="EMBL" id="KAJ3523279.1"/>
    </source>
</evidence>
<accession>A0ACC1RNB6</accession>
<sequence>MATERKRKRGQELTSHEQKRRHVSPETEEDDEQYISDDGVTFGAGDAGSEEDGSDVDGESQGEEESESEEGEGEWSGLQDSREAEDADDDETRPGTKPKKPPTGEELRNIKDATELYRSSSFKLQIDALLPNVRPKYERSGPLDRFLLALHAFLKSLPSIEAQHPLAASRQLLKKGVAVPYSSPLPTEDTNWKVSFEPPTELTVVGSWPTKLSVKAKDKRPYTVDLAVEMPASLFQEKDYMNGRFFHKRAYYLAVIAAAIINKKTGLGVDAVFDATSGDPRLTTLLLRPRQDGSANDFSKVHAQVRIIPTLPADSPIPLQRLAPQRSNIRTSSSSEESSEALATPLYNTALLLATTPRAHLLRVYRLKQDVPAFDDALTLLKVWANQRGYGEGAKLSIRGFEGKGMFWASVLDLLVNGEEASGLSYGKSSSKRKPLGKGLSSYQLFRAALDFFARHDFSEGQVFLKSENGHRFPPQEYNNHEAVLVDSTSSVNLLTDVPLSSLELLKCDAKLTLEVLNSTSPLAAGSFHDPFQDVFMKDMRDLQTRFDIVMRVDLSAAKPSKLSALRVLDHGSPYNALLSTLVSTLRKGLGNRTKAIGVLHATSAARPLSQAHPSNPPVIYVGLVFDTEHAFRLVDHGPAADNPDPGVAKAFREFWGEKAELRRFKDGSIVESVVWDVKTADERAHVPFYISRYLLARHCGIQPDAVQSWQASYDSLLRLPESITAYYQAAGATTGFKAAMSAFDGLVKTIKGLDEELPLAILNPSGTPVFSVVGLALIRTVLPRDGYHH</sequence>
<reference evidence="1" key="1">
    <citation type="submission" date="2022-07" db="EMBL/GenBank/DDBJ databases">
        <title>Genome Sequence of Phlebia brevispora.</title>
        <authorList>
            <person name="Buettner E."/>
        </authorList>
    </citation>
    <scope>NUCLEOTIDE SEQUENCE</scope>
    <source>
        <strain evidence="1">MPL23</strain>
    </source>
</reference>
<organism evidence="1 2">
    <name type="scientific">Phlebia brevispora</name>
    <dbReference type="NCBI Taxonomy" id="194682"/>
    <lineage>
        <taxon>Eukaryota</taxon>
        <taxon>Fungi</taxon>
        <taxon>Dikarya</taxon>
        <taxon>Basidiomycota</taxon>
        <taxon>Agaricomycotina</taxon>
        <taxon>Agaricomycetes</taxon>
        <taxon>Polyporales</taxon>
        <taxon>Meruliaceae</taxon>
        <taxon>Phlebia</taxon>
    </lineage>
</organism>
<proteinExistence type="predicted"/>
<name>A0ACC1RNB6_9APHY</name>
<comment type="caution">
    <text evidence="1">The sequence shown here is derived from an EMBL/GenBank/DDBJ whole genome shotgun (WGS) entry which is preliminary data.</text>
</comment>
<protein>
    <submittedName>
        <fullName evidence="1">Uncharacterized protein</fullName>
    </submittedName>
</protein>
<evidence type="ECO:0000313" key="2">
    <source>
        <dbReference type="Proteomes" id="UP001148662"/>
    </source>
</evidence>
<keyword evidence="2" id="KW-1185">Reference proteome</keyword>
<dbReference type="Proteomes" id="UP001148662">
    <property type="component" value="Unassembled WGS sequence"/>
</dbReference>
<gene>
    <name evidence="1" type="ORF">NM688_g8755</name>
</gene>